<dbReference type="EMBL" id="CP017962">
    <property type="protein sequence ID" value="APC48120.1"/>
    <property type="molecule type" value="Genomic_DNA"/>
</dbReference>
<gene>
    <name evidence="4" type="primary">spoVID</name>
    <name evidence="3" type="ORF">BME96_08000</name>
    <name evidence="4" type="ORF">IC602_14215</name>
</gene>
<dbReference type="SUPFAM" id="SSF54106">
    <property type="entry name" value="LysM domain"/>
    <property type="match status" value="1"/>
</dbReference>
<dbReference type="CDD" id="cd00118">
    <property type="entry name" value="LysM"/>
    <property type="match status" value="1"/>
</dbReference>
<evidence type="ECO:0000313" key="5">
    <source>
        <dbReference type="Proteomes" id="UP000182945"/>
    </source>
</evidence>
<sequence>MLKGGSLLENESSVFSFELNESLYFEKGQEVLEMRGISLDPEISIQPFNEYISIRGVIELQGEYVKEVQIEDKENRFDYDAFQSKRFVERVMDNDDGTLEFTHRFPVEISVPTYRVENLEEVSVYIESFDYELPEKDHLKLYSTVQIHGVNQLVESAENRVDVEQEEESSEGVEQETFEFEIKPENESINELDSTQEEQEIPRFLPSSLRDDSLEEEGEDKEEENNIEEDEKGNRWKYKETKTLTQFFEDLSSKEELSVEDPEISSSSIADDYSSPSSDSPSISHEIMESSNSREVEDVSYLSDMFRHSDEEQYSKMRLCFVQPNDTIETIAERYQITTLQLIKQNRLDEEYDVSEGQLLYIPHTKK</sequence>
<feature type="compositionally biased region" description="Acidic residues" evidence="1">
    <location>
        <begin position="188"/>
        <end position="199"/>
    </location>
</feature>
<dbReference type="AlphaFoldDB" id="A0AAC9IZP9"/>
<dbReference type="Proteomes" id="UP000182945">
    <property type="component" value="Chromosome"/>
</dbReference>
<evidence type="ECO:0000313" key="3">
    <source>
        <dbReference type="EMBL" id="APC48120.1"/>
    </source>
</evidence>
<feature type="compositionally biased region" description="Acidic residues" evidence="1">
    <location>
        <begin position="213"/>
        <end position="231"/>
    </location>
</feature>
<feature type="compositionally biased region" description="Acidic residues" evidence="1">
    <location>
        <begin position="164"/>
        <end position="179"/>
    </location>
</feature>
<dbReference type="Pfam" id="PF01476">
    <property type="entry name" value="LysM"/>
    <property type="match status" value="1"/>
</dbReference>
<reference evidence="4 6" key="2">
    <citation type="submission" date="2020-09" db="EMBL/GenBank/DDBJ databases">
        <title>Draft Genome Sequences of Oil-Oxidizing Bacteria Halomonas titanicae, Marinobacter lutaoensis, and Virgibacillus halodenitrificans Isolated from Highly Saline Environments.</title>
        <authorList>
            <person name="Grouzdev D.S."/>
            <person name="Sokolova D.S."/>
            <person name="Semenova E.M."/>
            <person name="Borzenkov I.A."/>
            <person name="Bidzhieva S.K."/>
            <person name="Poltaraus A.B."/>
            <person name="Nazina T.N."/>
        </authorList>
    </citation>
    <scope>NUCLEOTIDE SEQUENCE [LARGE SCALE GENOMIC DNA]</scope>
    <source>
        <strain evidence="4 6">VKM B-3472D</strain>
    </source>
</reference>
<dbReference type="InterPro" id="IPR048862">
    <property type="entry name" value="SPOCS_spoVID_N"/>
</dbReference>
<keyword evidence="6" id="KW-1185">Reference proteome</keyword>
<reference evidence="3 5" key="1">
    <citation type="submission" date="2016-11" db="EMBL/GenBank/DDBJ databases">
        <title>Complete genome sequencing of Virgibacillus halodenitrificans PDB-F2.</title>
        <authorList>
            <person name="Sun Z."/>
            <person name="Zhou Y."/>
            <person name="Li H."/>
        </authorList>
    </citation>
    <scope>NUCLEOTIDE SEQUENCE [LARGE SCALE GENOMIC DNA]</scope>
    <source>
        <strain evidence="3 5">PDB-F2</strain>
    </source>
</reference>
<name>A0AAC9IZP9_VIRHA</name>
<evidence type="ECO:0000313" key="4">
    <source>
        <dbReference type="EMBL" id="MBD1223755.1"/>
    </source>
</evidence>
<dbReference type="InterPro" id="IPR036779">
    <property type="entry name" value="LysM_dom_sf"/>
</dbReference>
<feature type="region of interest" description="Disordered" evidence="1">
    <location>
        <begin position="158"/>
        <end position="232"/>
    </location>
</feature>
<dbReference type="PROSITE" id="PS51782">
    <property type="entry name" value="LYSM"/>
    <property type="match status" value="1"/>
</dbReference>
<evidence type="ECO:0000259" key="2">
    <source>
        <dbReference type="PROSITE" id="PS51782"/>
    </source>
</evidence>
<feature type="region of interest" description="Disordered" evidence="1">
    <location>
        <begin position="252"/>
        <end position="296"/>
    </location>
</feature>
<organism evidence="3 5">
    <name type="scientific">Virgibacillus halodenitrificans</name>
    <name type="common">Bacillus halodenitrificans</name>
    <dbReference type="NCBI Taxonomy" id="1482"/>
    <lineage>
        <taxon>Bacteria</taxon>
        <taxon>Bacillati</taxon>
        <taxon>Bacillota</taxon>
        <taxon>Bacilli</taxon>
        <taxon>Bacillales</taxon>
        <taxon>Bacillaceae</taxon>
        <taxon>Virgibacillus</taxon>
    </lineage>
</organism>
<dbReference type="Proteomes" id="UP000621631">
    <property type="component" value="Unassembled WGS sequence"/>
</dbReference>
<protein>
    <submittedName>
        <fullName evidence="3">Stage VI sporulation protein D</fullName>
    </submittedName>
</protein>
<dbReference type="InterPro" id="IPR018392">
    <property type="entry name" value="LysM"/>
</dbReference>
<feature type="compositionally biased region" description="Low complexity" evidence="1">
    <location>
        <begin position="264"/>
        <end position="284"/>
    </location>
</feature>
<proteinExistence type="predicted"/>
<evidence type="ECO:0000313" key="6">
    <source>
        <dbReference type="Proteomes" id="UP000621631"/>
    </source>
</evidence>
<dbReference type="InterPro" id="IPR014256">
    <property type="entry name" value="Spore_VI_D"/>
</dbReference>
<feature type="domain" description="LysM" evidence="2">
    <location>
        <begin position="318"/>
        <end position="362"/>
    </location>
</feature>
<dbReference type="EMBL" id="JACWEZ010000009">
    <property type="protein sequence ID" value="MBD1223755.1"/>
    <property type="molecule type" value="Genomic_DNA"/>
</dbReference>
<evidence type="ECO:0000256" key="1">
    <source>
        <dbReference type="SAM" id="MobiDB-lite"/>
    </source>
</evidence>
<accession>A0AAC9IZP9</accession>
<dbReference type="KEGG" id="vhl:BME96_08000"/>
<feature type="compositionally biased region" description="Basic and acidic residues" evidence="1">
    <location>
        <begin position="286"/>
        <end position="296"/>
    </location>
</feature>
<dbReference type="NCBIfam" id="TIGR02907">
    <property type="entry name" value="spore_VI_D"/>
    <property type="match status" value="1"/>
</dbReference>
<dbReference type="Gene3D" id="3.10.350.10">
    <property type="entry name" value="LysM domain"/>
    <property type="match status" value="1"/>
</dbReference>
<dbReference type="Pfam" id="PF20918">
    <property type="entry name" value="SPOCS_spoVID-N"/>
    <property type="match status" value="1"/>
</dbReference>